<organism evidence="10 11">
    <name type="scientific">Penicillium concentricum</name>
    <dbReference type="NCBI Taxonomy" id="293559"/>
    <lineage>
        <taxon>Eukaryota</taxon>
        <taxon>Fungi</taxon>
        <taxon>Dikarya</taxon>
        <taxon>Ascomycota</taxon>
        <taxon>Pezizomycotina</taxon>
        <taxon>Eurotiomycetes</taxon>
        <taxon>Eurotiomycetidae</taxon>
        <taxon>Eurotiales</taxon>
        <taxon>Aspergillaceae</taxon>
        <taxon>Penicillium</taxon>
    </lineage>
</organism>
<evidence type="ECO:0000313" key="10">
    <source>
        <dbReference type="EMBL" id="KAJ5356796.1"/>
    </source>
</evidence>
<dbReference type="Pfam" id="PF24666">
    <property type="entry name" value="zf-C2H2_fungi_2"/>
    <property type="match status" value="1"/>
</dbReference>
<sequence length="516" mass="55399">MAEELEEVPCTFQGCRLSFKSISEMQHHKANADRHSYCMKCDLDFPSQQTLHLHKIMSDRHFACPECCLELRSEAGLEVHMRNNHHEGREVACMGCGWKYKSASAVIKHIEDKECPVLSLPERAREGGNCDLHGTASVLTIGRDSPGPQSPPSETSSEDQDTDGGVLLDLSTPRMEGKRPVRDSSEVTISRGDWPELGAPMTPVKGKAASTTTESPGGILIDDLLGSSMRRDSPFPSPRGPTEKLGEAGPSGSNLAAQEAGPSGYARPIRCRATAHRTIQGVDPESFWNAEKGRYYCNCGSSFLFVATFEYHLTMEDETINDCPRCFKRFRTLAALVAHMEARYSKCAFRVTTGQIEQELSEVTRGFAHIPRMIGEEMEPGEIAFDASSQPEHNTPGSSDEEVASLSDGDVSSNPVAVSSNGDDVSSNADVVSSIAEAMSSIAEALASNSDVVSSGTGVVSSSAAAVSSLTGIVSSNGKALSPIAAALSSSLESLVDDLEGLVFPNTHNEYEEEEL</sequence>
<protein>
    <recommendedName>
        <fullName evidence="9">C2H2-type domain-containing protein</fullName>
    </recommendedName>
</protein>
<evidence type="ECO:0000259" key="9">
    <source>
        <dbReference type="PROSITE" id="PS50157"/>
    </source>
</evidence>
<evidence type="ECO:0000256" key="7">
    <source>
        <dbReference type="PROSITE-ProRule" id="PRU00042"/>
    </source>
</evidence>
<dbReference type="GO" id="GO:0005634">
    <property type="term" value="C:nucleus"/>
    <property type="evidence" value="ECO:0007669"/>
    <property type="project" value="UniProtKB-SubCell"/>
</dbReference>
<keyword evidence="3" id="KW-0677">Repeat</keyword>
<keyword evidence="2" id="KW-0479">Metal-binding</keyword>
<feature type="region of interest" description="Disordered" evidence="8">
    <location>
        <begin position="138"/>
        <end position="261"/>
    </location>
</feature>
<evidence type="ECO:0000256" key="4">
    <source>
        <dbReference type="ARBA" id="ARBA00022771"/>
    </source>
</evidence>
<name>A0A9W9RAW1_9EURO</name>
<feature type="domain" description="C2H2-type" evidence="9">
    <location>
        <begin position="62"/>
        <end position="91"/>
    </location>
</feature>
<gene>
    <name evidence="10" type="ORF">N7517_011405</name>
</gene>
<keyword evidence="4 7" id="KW-0863">Zinc-finger</keyword>
<keyword evidence="6" id="KW-0539">Nucleus</keyword>
<dbReference type="OrthoDB" id="8117402at2759"/>
<evidence type="ECO:0000256" key="5">
    <source>
        <dbReference type="ARBA" id="ARBA00022833"/>
    </source>
</evidence>
<feature type="region of interest" description="Disordered" evidence="8">
    <location>
        <begin position="386"/>
        <end position="425"/>
    </location>
</feature>
<comment type="caution">
    <text evidence="10">The sequence shown here is derived from an EMBL/GenBank/DDBJ whole genome shotgun (WGS) entry which is preliminary data.</text>
</comment>
<dbReference type="PROSITE" id="PS50157">
    <property type="entry name" value="ZINC_FINGER_C2H2_2"/>
    <property type="match status" value="1"/>
</dbReference>
<dbReference type="Gene3D" id="3.30.160.60">
    <property type="entry name" value="Classic Zinc Finger"/>
    <property type="match status" value="1"/>
</dbReference>
<dbReference type="PANTHER" id="PTHR24376">
    <property type="entry name" value="ZINC FINGER PROTEIN"/>
    <property type="match status" value="1"/>
</dbReference>
<feature type="compositionally biased region" description="Polar residues" evidence="8">
    <location>
        <begin position="387"/>
        <end position="398"/>
    </location>
</feature>
<dbReference type="GeneID" id="81468311"/>
<dbReference type="PANTHER" id="PTHR24376:SF235">
    <property type="entry name" value="C2H2-TYPE DOMAIN-CONTAINING PROTEIN"/>
    <property type="match status" value="1"/>
</dbReference>
<reference evidence="10" key="2">
    <citation type="journal article" date="2023" name="IMA Fungus">
        <title>Comparative genomic study of the Penicillium genus elucidates a diverse pangenome and 15 lateral gene transfer events.</title>
        <authorList>
            <person name="Petersen C."/>
            <person name="Sorensen T."/>
            <person name="Nielsen M.R."/>
            <person name="Sondergaard T.E."/>
            <person name="Sorensen J.L."/>
            <person name="Fitzpatrick D.A."/>
            <person name="Frisvad J.C."/>
            <person name="Nielsen K.L."/>
        </authorList>
    </citation>
    <scope>NUCLEOTIDE SEQUENCE</scope>
    <source>
        <strain evidence="10">IBT 3081</strain>
    </source>
</reference>
<evidence type="ECO:0000256" key="6">
    <source>
        <dbReference type="ARBA" id="ARBA00023242"/>
    </source>
</evidence>
<feature type="compositionally biased region" description="Basic and acidic residues" evidence="8">
    <location>
        <begin position="175"/>
        <end position="185"/>
    </location>
</feature>
<dbReference type="GO" id="GO:0001228">
    <property type="term" value="F:DNA-binding transcription activator activity, RNA polymerase II-specific"/>
    <property type="evidence" value="ECO:0007669"/>
    <property type="project" value="TreeGrafter"/>
</dbReference>
<evidence type="ECO:0000256" key="1">
    <source>
        <dbReference type="ARBA" id="ARBA00004123"/>
    </source>
</evidence>
<dbReference type="GO" id="GO:0000978">
    <property type="term" value="F:RNA polymerase II cis-regulatory region sequence-specific DNA binding"/>
    <property type="evidence" value="ECO:0007669"/>
    <property type="project" value="TreeGrafter"/>
</dbReference>
<dbReference type="EMBL" id="JAPZBT010000006">
    <property type="protein sequence ID" value="KAJ5356796.1"/>
    <property type="molecule type" value="Genomic_DNA"/>
</dbReference>
<evidence type="ECO:0000313" key="11">
    <source>
        <dbReference type="Proteomes" id="UP001147752"/>
    </source>
</evidence>
<comment type="subcellular location">
    <subcellularLocation>
        <location evidence="1">Nucleus</location>
    </subcellularLocation>
</comment>
<proteinExistence type="predicted"/>
<dbReference type="RefSeq" id="XP_056574943.1">
    <property type="nucleotide sequence ID" value="XM_056729128.1"/>
</dbReference>
<accession>A0A9W9RAW1</accession>
<keyword evidence="5" id="KW-0862">Zinc</keyword>
<feature type="compositionally biased region" description="Low complexity" evidence="8">
    <location>
        <begin position="416"/>
        <end position="425"/>
    </location>
</feature>
<keyword evidence="11" id="KW-1185">Reference proteome</keyword>
<evidence type="ECO:0000256" key="8">
    <source>
        <dbReference type="SAM" id="MobiDB-lite"/>
    </source>
</evidence>
<dbReference type="PROSITE" id="PS00028">
    <property type="entry name" value="ZINC_FINGER_C2H2_1"/>
    <property type="match status" value="1"/>
</dbReference>
<dbReference type="AlphaFoldDB" id="A0A9W9RAW1"/>
<evidence type="ECO:0000256" key="3">
    <source>
        <dbReference type="ARBA" id="ARBA00022737"/>
    </source>
</evidence>
<reference evidence="10" key="1">
    <citation type="submission" date="2022-12" db="EMBL/GenBank/DDBJ databases">
        <authorList>
            <person name="Petersen C."/>
        </authorList>
    </citation>
    <scope>NUCLEOTIDE SEQUENCE</scope>
    <source>
        <strain evidence="10">IBT 3081</strain>
    </source>
</reference>
<dbReference type="Proteomes" id="UP001147752">
    <property type="component" value="Unassembled WGS sequence"/>
</dbReference>
<dbReference type="SMART" id="SM00355">
    <property type="entry name" value="ZnF_C2H2"/>
    <property type="match status" value="5"/>
</dbReference>
<dbReference type="GO" id="GO:0008270">
    <property type="term" value="F:zinc ion binding"/>
    <property type="evidence" value="ECO:0007669"/>
    <property type="project" value="UniProtKB-KW"/>
</dbReference>
<dbReference type="InterPro" id="IPR013087">
    <property type="entry name" value="Znf_C2H2_type"/>
</dbReference>
<evidence type="ECO:0000256" key="2">
    <source>
        <dbReference type="ARBA" id="ARBA00022723"/>
    </source>
</evidence>